<evidence type="ECO:0000256" key="4">
    <source>
        <dbReference type="ARBA" id="ARBA00022982"/>
    </source>
</evidence>
<dbReference type="InterPro" id="IPR036909">
    <property type="entry name" value="Cyt_c-like_dom_sf"/>
</dbReference>
<evidence type="ECO:0000313" key="9">
    <source>
        <dbReference type="EMBL" id="TCT25803.1"/>
    </source>
</evidence>
<dbReference type="PROSITE" id="PS51257">
    <property type="entry name" value="PROKAR_LIPOPROTEIN"/>
    <property type="match status" value="1"/>
</dbReference>
<evidence type="ECO:0000256" key="5">
    <source>
        <dbReference type="ARBA" id="ARBA00023004"/>
    </source>
</evidence>
<dbReference type="InterPro" id="IPR009056">
    <property type="entry name" value="Cyt_c-like_dom"/>
</dbReference>
<keyword evidence="4" id="KW-0249">Electron transport</keyword>
<accession>A0A4R3NEX1</accession>
<keyword evidence="1" id="KW-0813">Transport</keyword>
<dbReference type="SUPFAM" id="SSF46626">
    <property type="entry name" value="Cytochrome c"/>
    <property type="match status" value="1"/>
</dbReference>
<feature type="chain" id="PRO_5020900300" evidence="7">
    <location>
        <begin position="22"/>
        <end position="145"/>
    </location>
</feature>
<dbReference type="RefSeq" id="WP_114958936.1">
    <property type="nucleotide sequence ID" value="NZ_MSZW01000013.1"/>
</dbReference>
<dbReference type="Proteomes" id="UP000295414">
    <property type="component" value="Unassembled WGS sequence"/>
</dbReference>
<dbReference type="Gene3D" id="1.10.760.10">
    <property type="entry name" value="Cytochrome c-like domain"/>
    <property type="match status" value="1"/>
</dbReference>
<keyword evidence="2 6" id="KW-0349">Heme</keyword>
<dbReference type="OrthoDB" id="9796421at2"/>
<evidence type="ECO:0000256" key="1">
    <source>
        <dbReference type="ARBA" id="ARBA00022448"/>
    </source>
</evidence>
<feature type="signal peptide" evidence="7">
    <location>
        <begin position="1"/>
        <end position="21"/>
    </location>
</feature>
<proteinExistence type="predicted"/>
<reference evidence="9 10" key="1">
    <citation type="submission" date="2019-03" db="EMBL/GenBank/DDBJ databases">
        <title>Genomic Encyclopedia of Type Strains, Phase IV (KMG-IV): sequencing the most valuable type-strain genomes for metagenomic binning, comparative biology and taxonomic classification.</title>
        <authorList>
            <person name="Goeker M."/>
        </authorList>
    </citation>
    <scope>NUCLEOTIDE SEQUENCE [LARGE SCALE GENOMIC DNA]</scope>
    <source>
        <strain evidence="9 10">DSM 13605</strain>
    </source>
</reference>
<dbReference type="InterPro" id="IPR050597">
    <property type="entry name" value="Cytochrome_c_Oxidase_Subunit"/>
</dbReference>
<sequence length="145" mass="14512">MTKTSMTLLALACALALSACSAGKPDAEAAAETAHATASSAGLPKGDIRAGQELATNGGNGIAPCTSCHGAEGNAPIGDIYPKIGGQYADYIAHALQAYRGGTRAGGNADVMAAQAKALSDQQIADLAAYFHSVPTQLHDLSNVN</sequence>
<organism evidence="9 10">
    <name type="scientific">Thermomonas haemolytica</name>
    <dbReference type="NCBI Taxonomy" id="141949"/>
    <lineage>
        <taxon>Bacteria</taxon>
        <taxon>Pseudomonadati</taxon>
        <taxon>Pseudomonadota</taxon>
        <taxon>Gammaproteobacteria</taxon>
        <taxon>Lysobacterales</taxon>
        <taxon>Lysobacteraceae</taxon>
        <taxon>Thermomonas</taxon>
    </lineage>
</organism>
<dbReference type="EMBL" id="SMAP01000001">
    <property type="protein sequence ID" value="TCT25803.1"/>
    <property type="molecule type" value="Genomic_DNA"/>
</dbReference>
<evidence type="ECO:0000256" key="2">
    <source>
        <dbReference type="ARBA" id="ARBA00022617"/>
    </source>
</evidence>
<dbReference type="PANTHER" id="PTHR33751">
    <property type="entry name" value="CBB3-TYPE CYTOCHROME C OXIDASE SUBUNIT FIXP"/>
    <property type="match status" value="1"/>
</dbReference>
<keyword evidence="5 6" id="KW-0408">Iron</keyword>
<keyword evidence="3 6" id="KW-0479">Metal-binding</keyword>
<evidence type="ECO:0000256" key="7">
    <source>
        <dbReference type="SAM" id="SignalP"/>
    </source>
</evidence>
<feature type="domain" description="Cytochrome c" evidence="8">
    <location>
        <begin position="46"/>
        <end position="135"/>
    </location>
</feature>
<keyword evidence="10" id="KW-1185">Reference proteome</keyword>
<name>A0A4R3NEX1_9GAMM</name>
<evidence type="ECO:0000259" key="8">
    <source>
        <dbReference type="PROSITE" id="PS51007"/>
    </source>
</evidence>
<protein>
    <submittedName>
        <fullName evidence="9">Cytochrome c553</fullName>
    </submittedName>
</protein>
<dbReference type="Pfam" id="PF00034">
    <property type="entry name" value="Cytochrom_C"/>
    <property type="match status" value="1"/>
</dbReference>
<keyword evidence="7" id="KW-0732">Signal</keyword>
<dbReference type="PRINTS" id="PR00605">
    <property type="entry name" value="CYTCHROMECIC"/>
</dbReference>
<dbReference type="InterPro" id="IPR008168">
    <property type="entry name" value="Cyt_C_IC"/>
</dbReference>
<dbReference type="GO" id="GO:0020037">
    <property type="term" value="F:heme binding"/>
    <property type="evidence" value="ECO:0007669"/>
    <property type="project" value="InterPro"/>
</dbReference>
<dbReference type="PROSITE" id="PS51007">
    <property type="entry name" value="CYTC"/>
    <property type="match status" value="1"/>
</dbReference>
<evidence type="ECO:0000256" key="3">
    <source>
        <dbReference type="ARBA" id="ARBA00022723"/>
    </source>
</evidence>
<dbReference type="AlphaFoldDB" id="A0A4R3NEX1"/>
<dbReference type="GO" id="GO:0005506">
    <property type="term" value="F:iron ion binding"/>
    <property type="evidence" value="ECO:0007669"/>
    <property type="project" value="InterPro"/>
</dbReference>
<comment type="caution">
    <text evidence="9">The sequence shown here is derived from an EMBL/GenBank/DDBJ whole genome shotgun (WGS) entry which is preliminary data.</text>
</comment>
<dbReference type="GO" id="GO:0009055">
    <property type="term" value="F:electron transfer activity"/>
    <property type="evidence" value="ECO:0007669"/>
    <property type="project" value="InterPro"/>
</dbReference>
<gene>
    <name evidence="9" type="ORF">EDC34_101129</name>
</gene>
<evidence type="ECO:0000313" key="10">
    <source>
        <dbReference type="Proteomes" id="UP000295414"/>
    </source>
</evidence>
<evidence type="ECO:0000256" key="6">
    <source>
        <dbReference type="PROSITE-ProRule" id="PRU00433"/>
    </source>
</evidence>
<dbReference type="PANTHER" id="PTHR33751:SF9">
    <property type="entry name" value="CYTOCHROME C4"/>
    <property type="match status" value="1"/>
</dbReference>